<reference evidence="2" key="1">
    <citation type="submission" date="2017-09" db="EMBL/GenBank/DDBJ databases">
        <title>Depth-based differentiation of microbial function through sediment-hosted aquifers and enrichment of novel symbionts in the deep terrestrial subsurface.</title>
        <authorList>
            <person name="Probst A.J."/>
            <person name="Ladd B."/>
            <person name="Jarett J.K."/>
            <person name="Geller-Mcgrath D.E."/>
            <person name="Sieber C.M.K."/>
            <person name="Emerson J.B."/>
            <person name="Anantharaman K."/>
            <person name="Thomas B.C."/>
            <person name="Malmstrom R."/>
            <person name="Stieglmeier M."/>
            <person name="Klingl A."/>
            <person name="Woyke T."/>
            <person name="Ryan C.M."/>
            <person name="Banfield J.F."/>
        </authorList>
    </citation>
    <scope>NUCLEOTIDE SEQUENCE [LARGE SCALE GENOMIC DNA]</scope>
</reference>
<dbReference type="Proteomes" id="UP000231456">
    <property type="component" value="Unassembled WGS sequence"/>
</dbReference>
<dbReference type="AlphaFoldDB" id="A0A2M8FAV2"/>
<name>A0A2M8FAV2_9BACT</name>
<evidence type="ECO:0000313" key="2">
    <source>
        <dbReference type="Proteomes" id="UP000231456"/>
    </source>
</evidence>
<dbReference type="EMBL" id="PFRH01000028">
    <property type="protein sequence ID" value="PJC52838.1"/>
    <property type="molecule type" value="Genomic_DNA"/>
</dbReference>
<proteinExistence type="predicted"/>
<evidence type="ECO:0008006" key="3">
    <source>
        <dbReference type="Google" id="ProtNLM"/>
    </source>
</evidence>
<evidence type="ECO:0000313" key="1">
    <source>
        <dbReference type="EMBL" id="PJC52838.1"/>
    </source>
</evidence>
<accession>A0A2M8FAV2</accession>
<sequence>MATLSVPLSAELMKKIDQLLESGVGANKADVARKAIEFFAEEQAIREVLQAEQELAMGNGLSGDLDELAARL</sequence>
<organism evidence="1 2">
    <name type="scientific">Candidatus Magasanikbacteria bacterium CG_4_9_14_0_2_um_filter_42_11</name>
    <dbReference type="NCBI Taxonomy" id="1974643"/>
    <lineage>
        <taxon>Bacteria</taxon>
        <taxon>Candidatus Magasanikiibacteriota</taxon>
    </lineage>
</organism>
<protein>
    <recommendedName>
        <fullName evidence="3">Ribbon-helix-helix protein CopG domain-containing protein</fullName>
    </recommendedName>
</protein>
<gene>
    <name evidence="1" type="ORF">CO030_00780</name>
</gene>
<comment type="caution">
    <text evidence="1">The sequence shown here is derived from an EMBL/GenBank/DDBJ whole genome shotgun (WGS) entry which is preliminary data.</text>
</comment>